<reference evidence="2 3" key="1">
    <citation type="submission" date="2016-09" db="EMBL/GenBank/DDBJ databases">
        <authorList>
            <person name="Kumanski S."/>
            <person name="Beatrice B."/>
        </authorList>
    </citation>
    <scope>NUCLEOTIDE SEQUENCE [LARGE SCALE GENOMIC DNA]</scope>
    <source>
        <strain evidence="2">Mankind</strain>
    </source>
</reference>
<feature type="region of interest" description="Disordered" evidence="1">
    <location>
        <begin position="1"/>
        <end position="31"/>
    </location>
</feature>
<gene>
    <name evidence="2" type="ORF">ESCNG_350008</name>
</gene>
<dbReference type="AlphaFoldDB" id="A0AB74EQV9"/>
<accession>A0AB74EQV9</accession>
<evidence type="ECO:0000313" key="3">
    <source>
        <dbReference type="Proteomes" id="UP000182484"/>
    </source>
</evidence>
<protein>
    <submittedName>
        <fullName evidence="2">Uncharacterized protein</fullName>
    </submittedName>
</protein>
<evidence type="ECO:0000256" key="1">
    <source>
        <dbReference type="SAM" id="MobiDB-lite"/>
    </source>
</evidence>
<name>A0AB74EQV9_NEIGO</name>
<organism evidence="2 3">
    <name type="scientific">Neisseria gonorrhoeae</name>
    <dbReference type="NCBI Taxonomy" id="485"/>
    <lineage>
        <taxon>Bacteria</taxon>
        <taxon>Pseudomonadati</taxon>
        <taxon>Pseudomonadota</taxon>
        <taxon>Betaproteobacteria</taxon>
        <taxon>Neisseriales</taxon>
        <taxon>Neisseriaceae</taxon>
        <taxon>Neisseria</taxon>
    </lineage>
</organism>
<dbReference type="EMBL" id="FMTB01000029">
    <property type="protein sequence ID" value="SCW14118.1"/>
    <property type="molecule type" value="Genomic_DNA"/>
</dbReference>
<sequence>MRGVAQLQGFEVGEPRCAGGESGQNQKRPVAPREAVYALPFAGVGQKQYQGGEDDQGADKGGEIRIYALQAHFGENGGQ</sequence>
<proteinExistence type="predicted"/>
<comment type="caution">
    <text evidence="2">The sequence shown here is derived from an EMBL/GenBank/DDBJ whole genome shotgun (WGS) entry which is preliminary data.</text>
</comment>
<dbReference type="Proteomes" id="UP000182484">
    <property type="component" value="Unassembled WGS sequence"/>
</dbReference>
<evidence type="ECO:0000313" key="2">
    <source>
        <dbReference type="EMBL" id="SCW14118.1"/>
    </source>
</evidence>